<dbReference type="SUPFAM" id="SSF52777">
    <property type="entry name" value="CoA-dependent acyltransferases"/>
    <property type="match status" value="2"/>
</dbReference>
<keyword evidence="8" id="KW-1185">Reference proteome</keyword>
<evidence type="ECO:0000256" key="3">
    <source>
        <dbReference type="ARBA" id="ARBA00022450"/>
    </source>
</evidence>
<keyword evidence="3" id="KW-0596">Phosphopantetheine</keyword>
<dbReference type="GO" id="GO:0009366">
    <property type="term" value="C:enterobactin synthetase complex"/>
    <property type="evidence" value="ECO:0007669"/>
    <property type="project" value="TreeGrafter"/>
</dbReference>
<dbReference type="CDD" id="cd19531">
    <property type="entry name" value="LCL_NRPS-like"/>
    <property type="match status" value="1"/>
</dbReference>
<reference evidence="7 8" key="1">
    <citation type="submission" date="2020-02" db="EMBL/GenBank/DDBJ databases">
        <title>Whole-genome analyses of novel actinobacteria.</title>
        <authorList>
            <person name="Sahin N."/>
            <person name="Tatar D."/>
        </authorList>
    </citation>
    <scope>NUCLEOTIDE SEQUENCE [LARGE SCALE GENOMIC DNA]</scope>
    <source>
        <strain evidence="7 8">SB3404</strain>
    </source>
</reference>
<dbReference type="InterPro" id="IPR020806">
    <property type="entry name" value="PKS_PP-bd"/>
</dbReference>
<feature type="region of interest" description="Disordered" evidence="5">
    <location>
        <begin position="476"/>
        <end position="504"/>
    </location>
</feature>
<feature type="region of interest" description="Disordered" evidence="5">
    <location>
        <begin position="582"/>
        <end position="604"/>
    </location>
</feature>
<gene>
    <name evidence="7" type="ORF">G5C65_36650</name>
</gene>
<dbReference type="Pfam" id="PF00550">
    <property type="entry name" value="PP-binding"/>
    <property type="match status" value="1"/>
</dbReference>
<dbReference type="InterPro" id="IPR001242">
    <property type="entry name" value="Condensation_dom"/>
</dbReference>
<feature type="non-terminal residue" evidence="7">
    <location>
        <position position="1"/>
    </location>
</feature>
<dbReference type="SMART" id="SM00823">
    <property type="entry name" value="PKS_PP"/>
    <property type="match status" value="1"/>
</dbReference>
<dbReference type="Gene3D" id="3.30.559.30">
    <property type="entry name" value="Nonribosomal peptide synthetase, condensation domain"/>
    <property type="match status" value="1"/>
</dbReference>
<evidence type="ECO:0000256" key="4">
    <source>
        <dbReference type="ARBA" id="ARBA00022553"/>
    </source>
</evidence>
<dbReference type="Proteomes" id="UP000477722">
    <property type="component" value="Unassembled WGS sequence"/>
</dbReference>
<evidence type="ECO:0000259" key="6">
    <source>
        <dbReference type="PROSITE" id="PS50075"/>
    </source>
</evidence>
<proteinExistence type="inferred from homology"/>
<keyword evidence="4" id="KW-0597">Phosphoprotein</keyword>
<evidence type="ECO:0000256" key="1">
    <source>
        <dbReference type="ARBA" id="ARBA00001957"/>
    </source>
</evidence>
<organism evidence="7 8">
    <name type="scientific">Streptomyces boncukensis</name>
    <dbReference type="NCBI Taxonomy" id="2711219"/>
    <lineage>
        <taxon>Bacteria</taxon>
        <taxon>Bacillati</taxon>
        <taxon>Actinomycetota</taxon>
        <taxon>Actinomycetes</taxon>
        <taxon>Kitasatosporales</taxon>
        <taxon>Streptomycetaceae</taxon>
        <taxon>Streptomyces</taxon>
    </lineage>
</organism>
<dbReference type="InterPro" id="IPR029058">
    <property type="entry name" value="AB_hydrolase_fold"/>
</dbReference>
<comment type="cofactor">
    <cofactor evidence="1">
        <name>pantetheine 4'-phosphate</name>
        <dbReference type="ChEBI" id="CHEBI:47942"/>
    </cofactor>
</comment>
<dbReference type="GO" id="GO:0043041">
    <property type="term" value="P:amino acid activation for nonribosomal peptide biosynthetic process"/>
    <property type="evidence" value="ECO:0007669"/>
    <property type="project" value="TreeGrafter"/>
</dbReference>
<dbReference type="AlphaFoldDB" id="A0A6G4X931"/>
<protein>
    <recommendedName>
        <fullName evidence="6">Carrier domain-containing protein</fullName>
    </recommendedName>
</protein>
<dbReference type="FunFam" id="1.10.1200.10:FF:000016">
    <property type="entry name" value="Non-ribosomal peptide synthase"/>
    <property type="match status" value="1"/>
</dbReference>
<dbReference type="GO" id="GO:0031177">
    <property type="term" value="F:phosphopantetheine binding"/>
    <property type="evidence" value="ECO:0007669"/>
    <property type="project" value="InterPro"/>
</dbReference>
<dbReference type="InterPro" id="IPR023213">
    <property type="entry name" value="CAT-like_dom_sf"/>
</dbReference>
<evidence type="ECO:0000256" key="2">
    <source>
        <dbReference type="ARBA" id="ARBA00006432"/>
    </source>
</evidence>
<comment type="caution">
    <text evidence="7">The sequence shown here is derived from an EMBL/GenBank/DDBJ whole genome shotgun (WGS) entry which is preliminary data.</text>
</comment>
<dbReference type="InterPro" id="IPR009081">
    <property type="entry name" value="PP-bd_ACP"/>
</dbReference>
<evidence type="ECO:0000256" key="5">
    <source>
        <dbReference type="SAM" id="MobiDB-lite"/>
    </source>
</evidence>
<feature type="non-terminal residue" evidence="7">
    <location>
        <position position="604"/>
    </location>
</feature>
<dbReference type="RefSeq" id="WP_165303358.1">
    <property type="nucleotide sequence ID" value="NZ_JAAKZZ010000881.1"/>
</dbReference>
<evidence type="ECO:0000313" key="8">
    <source>
        <dbReference type="Proteomes" id="UP000477722"/>
    </source>
</evidence>
<feature type="domain" description="Carrier" evidence="6">
    <location>
        <begin position="506"/>
        <end position="581"/>
    </location>
</feature>
<dbReference type="EMBL" id="JAAKZZ010000881">
    <property type="protein sequence ID" value="NGO73753.1"/>
    <property type="molecule type" value="Genomic_DNA"/>
</dbReference>
<accession>A0A6G4X931</accession>
<dbReference type="PANTHER" id="PTHR45527">
    <property type="entry name" value="NONRIBOSOMAL PEPTIDE SYNTHETASE"/>
    <property type="match status" value="1"/>
</dbReference>
<dbReference type="PROSITE" id="PS50075">
    <property type="entry name" value="CARRIER"/>
    <property type="match status" value="1"/>
</dbReference>
<dbReference type="Gene3D" id="3.40.50.1820">
    <property type="entry name" value="alpha/beta hydrolase"/>
    <property type="match status" value="1"/>
</dbReference>
<dbReference type="GO" id="GO:0008610">
    <property type="term" value="P:lipid biosynthetic process"/>
    <property type="evidence" value="ECO:0007669"/>
    <property type="project" value="UniProtKB-ARBA"/>
</dbReference>
<dbReference type="GO" id="GO:0005829">
    <property type="term" value="C:cytosol"/>
    <property type="evidence" value="ECO:0007669"/>
    <property type="project" value="TreeGrafter"/>
</dbReference>
<comment type="similarity">
    <text evidence="2">Belongs to the ATP-dependent AMP-binding enzyme family.</text>
</comment>
<dbReference type="SUPFAM" id="SSF47336">
    <property type="entry name" value="ACP-like"/>
    <property type="match status" value="1"/>
</dbReference>
<dbReference type="GO" id="GO:0047527">
    <property type="term" value="F:2,3-dihydroxybenzoate-serine ligase activity"/>
    <property type="evidence" value="ECO:0007669"/>
    <property type="project" value="TreeGrafter"/>
</dbReference>
<dbReference type="Gene3D" id="3.30.559.10">
    <property type="entry name" value="Chloramphenicol acetyltransferase-like domain"/>
    <property type="match status" value="1"/>
</dbReference>
<dbReference type="InterPro" id="IPR036736">
    <property type="entry name" value="ACP-like_sf"/>
</dbReference>
<evidence type="ECO:0000313" key="7">
    <source>
        <dbReference type="EMBL" id="NGO73753.1"/>
    </source>
</evidence>
<dbReference type="Pfam" id="PF00668">
    <property type="entry name" value="Condensation"/>
    <property type="match status" value="1"/>
</dbReference>
<dbReference type="GO" id="GO:0009239">
    <property type="term" value="P:enterobactin biosynthetic process"/>
    <property type="evidence" value="ECO:0007669"/>
    <property type="project" value="TreeGrafter"/>
</dbReference>
<name>A0A6G4X931_9ACTN</name>
<dbReference type="PANTHER" id="PTHR45527:SF1">
    <property type="entry name" value="FATTY ACID SYNTHASE"/>
    <property type="match status" value="1"/>
</dbReference>
<sequence length="604" mass="65685">TSMVPPGPLTDGEPLSVTKRRLMEKWLTGGAGPQAPVIPCRGLDTAELSFAQERLWFLAQLHPDSAYHHMVEAIRISGPLDVQALRYALERVVGRHDALRTVFRVQDGEPRQVVLAHQTVAFDIEAEVRTEEETVAWLRADSDRPFDLAAGPLIRFLLAPLGPDEHVLMVTLHHLVGDGMSMGILFRELFACYAARTEGREPAGLPALPVGYADFAQWQRDLLRGQELERRLAHWRRILREPLPTLDGVTDRPRRGRTSLRAVSRPFRLAEPVATRLRALARDHQATLFMALLAGFNTLVHLRSGDEDIVTGSVVHGRDQPEVEHLIGFFANTLALRFDLSGGLTFRQVLERVRDSCLDAYSHRDTPIEVVAAELRPGRNGGDNPLFQAAVVGENPAGAARMGDLEVGAFDFGLDTSEFDLVLHYWETGGRVDGGVRGSVDLFEPGSVDRFTADLERLFSAVLEAPDAPVAELGPLAAPAPEPPARPATAAAVPGEPAAGGPAEAAGLSATEQEVAAVWREVLGIREVDPDEDFFEAGGHSLRAVRVLLRLRERLGVDLPVQAFFEAPTVTELAAVLDRERAAEHTGGTHEPAAPPQTGAQTGA</sequence>
<dbReference type="GO" id="GO:0072330">
    <property type="term" value="P:monocarboxylic acid biosynthetic process"/>
    <property type="evidence" value="ECO:0007669"/>
    <property type="project" value="UniProtKB-ARBA"/>
</dbReference>
<feature type="compositionally biased region" description="Low complexity" evidence="5">
    <location>
        <begin position="487"/>
        <end position="504"/>
    </location>
</feature>